<evidence type="ECO:0000256" key="1">
    <source>
        <dbReference type="SAM" id="MobiDB-lite"/>
    </source>
</evidence>
<name>A0ABX2P935_9PROT</name>
<dbReference type="RefSeq" id="WP_267312131.1">
    <property type="nucleotide sequence ID" value="NZ_JABXXU010000010.1"/>
</dbReference>
<evidence type="ECO:0000313" key="2">
    <source>
        <dbReference type="EMBL" id="NVN48183.1"/>
    </source>
</evidence>
<feature type="region of interest" description="Disordered" evidence="1">
    <location>
        <begin position="1"/>
        <end position="60"/>
    </location>
</feature>
<evidence type="ECO:0000313" key="3">
    <source>
        <dbReference type="Proteomes" id="UP001516351"/>
    </source>
</evidence>
<dbReference type="EMBL" id="JABXXV010000010">
    <property type="protein sequence ID" value="NVN48183.1"/>
    <property type="molecule type" value="Genomic_DNA"/>
</dbReference>
<reference evidence="2 3" key="1">
    <citation type="submission" date="2020-06" db="EMBL/GenBank/DDBJ databases">
        <title>Synonyms of Asaia species.</title>
        <authorList>
            <person name="Sombolestani A."/>
        </authorList>
    </citation>
    <scope>NUCLEOTIDE SEQUENCE [LARGE SCALE GENOMIC DNA]</scope>
    <source>
        <strain evidence="2 3">LMG 27047</strain>
    </source>
</reference>
<dbReference type="Proteomes" id="UP001516351">
    <property type="component" value="Unassembled WGS sequence"/>
</dbReference>
<proteinExistence type="predicted"/>
<protein>
    <submittedName>
        <fullName evidence="2">Uncharacterized protein</fullName>
    </submittedName>
</protein>
<gene>
    <name evidence="2" type="ORF">HW542_15390</name>
</gene>
<sequence>MLKPRTRHNAEAITAVALGEAQTSQERPQPSASRGAEALQTARAVNPRLPPAQIEPEDKSVNHNMRVRRSTLRALGIAAEEKGMSVKQLIMTLVHEAGIKVAAADLENGKITPWRDR</sequence>
<accession>A0ABX2P935</accession>
<organism evidence="2 3">
    <name type="scientific">Asaia spathodeae</name>
    <dbReference type="NCBI Taxonomy" id="657016"/>
    <lineage>
        <taxon>Bacteria</taxon>
        <taxon>Pseudomonadati</taxon>
        <taxon>Pseudomonadota</taxon>
        <taxon>Alphaproteobacteria</taxon>
        <taxon>Acetobacterales</taxon>
        <taxon>Acetobacteraceae</taxon>
        <taxon>Asaia</taxon>
    </lineage>
</organism>
<feature type="compositionally biased region" description="Polar residues" evidence="1">
    <location>
        <begin position="21"/>
        <end position="32"/>
    </location>
</feature>
<comment type="caution">
    <text evidence="2">The sequence shown here is derived from an EMBL/GenBank/DDBJ whole genome shotgun (WGS) entry which is preliminary data.</text>
</comment>
<keyword evidence="3" id="KW-1185">Reference proteome</keyword>